<feature type="transmembrane region" description="Helical" evidence="5">
    <location>
        <begin position="221"/>
        <end position="242"/>
    </location>
</feature>
<evidence type="ECO:0000313" key="7">
    <source>
        <dbReference type="Proteomes" id="UP001428290"/>
    </source>
</evidence>
<dbReference type="Proteomes" id="UP001428290">
    <property type="component" value="Unassembled WGS sequence"/>
</dbReference>
<organism evidence="6 7">
    <name type="scientific">Herpetosiphon gulosus</name>
    <dbReference type="NCBI Taxonomy" id="1973496"/>
    <lineage>
        <taxon>Bacteria</taxon>
        <taxon>Bacillati</taxon>
        <taxon>Chloroflexota</taxon>
        <taxon>Chloroflexia</taxon>
        <taxon>Herpetosiphonales</taxon>
        <taxon>Herpetosiphonaceae</taxon>
        <taxon>Herpetosiphon</taxon>
    </lineage>
</organism>
<feature type="transmembrane region" description="Helical" evidence="5">
    <location>
        <begin position="49"/>
        <end position="79"/>
    </location>
</feature>
<protein>
    <submittedName>
        <fullName evidence="6">Potassium transporter KimA</fullName>
    </submittedName>
</protein>
<evidence type="ECO:0000256" key="5">
    <source>
        <dbReference type="SAM" id="Phobius"/>
    </source>
</evidence>
<dbReference type="InterPro" id="IPR002293">
    <property type="entry name" value="AA/rel_permease1"/>
</dbReference>
<evidence type="ECO:0000256" key="2">
    <source>
        <dbReference type="ARBA" id="ARBA00022692"/>
    </source>
</evidence>
<dbReference type="PANTHER" id="PTHR47704">
    <property type="entry name" value="POTASSIUM TRANSPORTER KIMA"/>
    <property type="match status" value="1"/>
</dbReference>
<evidence type="ECO:0000313" key="6">
    <source>
        <dbReference type="EMBL" id="GAA5528402.1"/>
    </source>
</evidence>
<name>A0ABP9WYY7_9CHLR</name>
<dbReference type="Pfam" id="PF13520">
    <property type="entry name" value="AA_permease_2"/>
    <property type="match status" value="1"/>
</dbReference>
<dbReference type="Gene3D" id="1.20.1740.10">
    <property type="entry name" value="Amino acid/polyamine transporter I"/>
    <property type="match status" value="1"/>
</dbReference>
<keyword evidence="3 5" id="KW-1133">Transmembrane helix</keyword>
<comment type="caution">
    <text evidence="6">The sequence shown here is derived from an EMBL/GenBank/DDBJ whole genome shotgun (WGS) entry which is preliminary data.</text>
</comment>
<reference evidence="6 7" key="1">
    <citation type="submission" date="2024-02" db="EMBL/GenBank/DDBJ databases">
        <title>Herpetosiphon gulosus NBRC 112829.</title>
        <authorList>
            <person name="Ichikawa N."/>
            <person name="Katano-Makiyama Y."/>
            <person name="Hidaka K."/>
        </authorList>
    </citation>
    <scope>NUCLEOTIDE SEQUENCE [LARGE SCALE GENOMIC DNA]</scope>
    <source>
        <strain evidence="6 7">NBRC 112829</strain>
    </source>
</reference>
<comment type="subcellular location">
    <subcellularLocation>
        <location evidence="1">Membrane</location>
        <topology evidence="1">Multi-pass membrane protein</topology>
    </subcellularLocation>
</comment>
<feature type="transmembrane region" description="Helical" evidence="5">
    <location>
        <begin position="307"/>
        <end position="328"/>
    </location>
</feature>
<dbReference type="EMBL" id="BAABRU010000007">
    <property type="protein sequence ID" value="GAA5528402.1"/>
    <property type="molecule type" value="Genomic_DNA"/>
</dbReference>
<dbReference type="InterPro" id="IPR053153">
    <property type="entry name" value="APC_K+_Transporter"/>
</dbReference>
<keyword evidence="7" id="KW-1185">Reference proteome</keyword>
<evidence type="ECO:0000256" key="1">
    <source>
        <dbReference type="ARBA" id="ARBA00004141"/>
    </source>
</evidence>
<dbReference type="RefSeq" id="WP_345722021.1">
    <property type="nucleotide sequence ID" value="NZ_BAABRU010000007.1"/>
</dbReference>
<feature type="transmembrane region" description="Helical" evidence="5">
    <location>
        <begin position="435"/>
        <end position="453"/>
    </location>
</feature>
<feature type="transmembrane region" description="Helical" evidence="5">
    <location>
        <begin position="173"/>
        <end position="194"/>
    </location>
</feature>
<keyword evidence="4 5" id="KW-0472">Membrane</keyword>
<feature type="transmembrane region" description="Helical" evidence="5">
    <location>
        <begin position="144"/>
        <end position="161"/>
    </location>
</feature>
<feature type="transmembrane region" description="Helical" evidence="5">
    <location>
        <begin position="355"/>
        <end position="377"/>
    </location>
</feature>
<feature type="transmembrane region" description="Helical" evidence="5">
    <location>
        <begin position="104"/>
        <end position="124"/>
    </location>
</feature>
<evidence type="ECO:0000256" key="3">
    <source>
        <dbReference type="ARBA" id="ARBA00022989"/>
    </source>
</evidence>
<accession>A0ABP9WYY7</accession>
<keyword evidence="2 5" id="KW-0812">Transmembrane</keyword>
<feature type="transmembrane region" description="Helical" evidence="5">
    <location>
        <begin position="263"/>
        <end position="287"/>
    </location>
</feature>
<proteinExistence type="predicted"/>
<gene>
    <name evidence="6" type="primary">kimA_1</name>
    <name evidence="6" type="ORF">Hgul01_02202</name>
</gene>
<feature type="transmembrane region" description="Helical" evidence="5">
    <location>
        <begin position="383"/>
        <end position="405"/>
    </location>
</feature>
<sequence length="653" mass="71132">MNIKQLLIGKPFPSSSAHHERLDKVRGLAVFASDPISSNAYATEAIMRVLILISAAALSYTLPIAIGIAALVLLVVLSYNQTIHHYPMGGGAYMVSKDNLGRTASWLAGASILSDYVLTVAVSVSAGVKAISSAFPDVAFFHEHRVLIGIGIILLITWLNLRGVRESGTIFAIPTYAFVFGVFVVIAIGLARYFGIFGEPLPPRSVATDETARSGLDNFGLIWLVLRAFAGGCTALTGIEAISDGVQAFKNPAPKNAIITMRAMAVMAMTLFIGISFIATHIPITILHEGGESVLSQMTRTVVGSGFMYYWVQFTTMLILILAANTAYADFPRIAAFLSNDGFLPRWLSRLGSRLVYSSGVIALAFLASALLAAFGGEEHHLLPLYAIGVFLSFTLSQAGMIVMWRKVAKLKPGESLDTGITTLHYEPNYKLKRIPSIIGVGLTAVVLVVLTVTKFTEGAWLIIVALPLIMLLFRKIKAHYDHVATNLSLTGLKPSDLRSPADVAIVPVGSIHRGSLRAIKYALKLTDDVRVVQVVGSEEEEIKTRKRWEQWDEVLGKAKLVFLHTDYRDYLTPLVDYVDQVNNKEFPGDLITVVIPEFVPDSTMAKVLHNQTAVMLLLALRKYEDVVVISVPYHLHYIPTGSEDIVAQKPAA</sequence>
<feature type="transmembrane region" description="Helical" evidence="5">
    <location>
        <begin position="459"/>
        <end position="474"/>
    </location>
</feature>
<dbReference type="PANTHER" id="PTHR47704:SF1">
    <property type="entry name" value="POTASSIUM TRANSPORTER KIMA"/>
    <property type="match status" value="1"/>
</dbReference>
<evidence type="ECO:0000256" key="4">
    <source>
        <dbReference type="ARBA" id="ARBA00023136"/>
    </source>
</evidence>